<organism evidence="1 2">
    <name type="scientific">Sphaerodactylus townsendi</name>
    <dbReference type="NCBI Taxonomy" id="933632"/>
    <lineage>
        <taxon>Eukaryota</taxon>
        <taxon>Metazoa</taxon>
        <taxon>Chordata</taxon>
        <taxon>Craniata</taxon>
        <taxon>Vertebrata</taxon>
        <taxon>Euteleostomi</taxon>
        <taxon>Lepidosauria</taxon>
        <taxon>Squamata</taxon>
        <taxon>Bifurcata</taxon>
        <taxon>Gekkota</taxon>
        <taxon>Sphaerodactylidae</taxon>
        <taxon>Sphaerodactylus</taxon>
    </lineage>
</organism>
<keyword evidence="2" id="KW-1185">Reference proteome</keyword>
<gene>
    <name evidence="1" type="ORF">K3G42_018338</name>
</gene>
<evidence type="ECO:0000313" key="2">
    <source>
        <dbReference type="Proteomes" id="UP000827872"/>
    </source>
</evidence>
<dbReference type="EMBL" id="CM037622">
    <property type="protein sequence ID" value="KAH8003412.1"/>
    <property type="molecule type" value="Genomic_DNA"/>
</dbReference>
<reference evidence="1" key="1">
    <citation type="submission" date="2021-08" db="EMBL/GenBank/DDBJ databases">
        <title>The first chromosome-level gecko genome reveals the dynamic sex chromosomes of Neotropical dwarf geckos (Sphaerodactylidae: Sphaerodactylus).</title>
        <authorList>
            <person name="Pinto B.J."/>
            <person name="Keating S.E."/>
            <person name="Gamble T."/>
        </authorList>
    </citation>
    <scope>NUCLEOTIDE SEQUENCE</scope>
    <source>
        <strain evidence="1">TG3544</strain>
    </source>
</reference>
<name>A0ACB8FDY3_9SAUR</name>
<accession>A0ACB8FDY3</accession>
<protein>
    <submittedName>
        <fullName evidence="1">Uncharacterized protein</fullName>
    </submittedName>
</protein>
<evidence type="ECO:0000313" key="1">
    <source>
        <dbReference type="EMBL" id="KAH8003412.1"/>
    </source>
</evidence>
<proteinExistence type="predicted"/>
<comment type="caution">
    <text evidence="1">The sequence shown here is derived from an EMBL/GenBank/DDBJ whole genome shotgun (WGS) entry which is preliminary data.</text>
</comment>
<dbReference type="Proteomes" id="UP000827872">
    <property type="component" value="Linkage Group LG09"/>
</dbReference>
<sequence length="799" mass="90738">MSILSISVVVYEIHVYTGSEPDAETNANVYITLIGNRGDSGKRKLHRSKNNKIKFRQNQSDVFYIKAISVGNLNKILISHDGTGPGSGWFLDKVIIKFQEGEEEAVILFPCDRWLDEYHDDGKMERELIAKTNNELKKYTKGQWRVLVRTAQDSPEPRQCSRTLVIYGSKGKSDDLLLSSQNSGYVCFRPGATDEFLIEPADVGDVYKIRVACDDLPDFEGWHLKSFHMEELHTNQEVNFDCSCWFSASEEDQVLVKEFPTVKENQKPLPVHKYLISVHTGDRWGSETFANLYITLYGERGDTGVRKLQNSLTTGEKYQRNKVDSFLVEAVSLSHLKKIVVGHDGEGYGAGIYLKMVTVTSENSDTEWLFPCWSWLDTHIGICDTVCDIKTIGKRLTSVSAHRQINIQSSGVWIMDIIGSDVDTETAPMQLTFSFYGDLDCKKLAVQISGKTTQVKVQVSDLQTHLTEPWHLDLLHMKHTGTNQEMWLMFDCRFKPNEEICVELPTFSADLDPLPVVEYSIQIYTGDKKKASASGDAYLCIQGEKGDSGKRWLNNSRRGPITFARGQVDVFKIKAVHLGKLNQVFFGFKSLKKDDWFLEKIVIKDGSYPFTTYTFVHNDWINKHSKKDFAELAIPLQEVTAASGLVKDFDVRSRGQWRMWMDCTNIPQKMPDIKVLIYGTNGISLPQRVHNFKNEPFLLNVGDVGHITKISFVLFNPSLNKGIKLLKLRMKDVDTKEELGFHPANRWLFEEDGSETVTELATVRPDEAPLKGMLPNHKKVKRNSLIYPLFGMTTGENMT</sequence>